<organism evidence="1 2">
    <name type="scientific">Ureibacillus aquaedulcis</name>
    <dbReference type="NCBI Taxonomy" id="3058421"/>
    <lineage>
        <taxon>Bacteria</taxon>
        <taxon>Bacillati</taxon>
        <taxon>Bacillota</taxon>
        <taxon>Bacilli</taxon>
        <taxon>Bacillales</taxon>
        <taxon>Caryophanaceae</taxon>
        <taxon>Ureibacillus</taxon>
    </lineage>
</organism>
<evidence type="ECO:0000313" key="1">
    <source>
        <dbReference type="EMBL" id="MDN4495134.1"/>
    </source>
</evidence>
<dbReference type="EMBL" id="JAUHTQ010000016">
    <property type="protein sequence ID" value="MDN4495134.1"/>
    <property type="molecule type" value="Genomic_DNA"/>
</dbReference>
<accession>A0ABT8GVA4</accession>
<protein>
    <submittedName>
        <fullName evidence="1">Uncharacterized protein</fullName>
    </submittedName>
</protein>
<reference evidence="1" key="1">
    <citation type="submission" date="2023-07" db="EMBL/GenBank/DDBJ databases">
        <title>Ureibacillus sp. isolated from freshwater well.</title>
        <authorList>
            <person name="Kirdat K."/>
            <person name="Bhatt A."/>
            <person name="Teware R."/>
            <person name="Bhavsar Y."/>
            <person name="Yadav A."/>
        </authorList>
    </citation>
    <scope>NUCLEOTIDE SEQUENCE</scope>
    <source>
        <strain evidence="1">BA0131</strain>
    </source>
</reference>
<keyword evidence="2" id="KW-1185">Reference proteome</keyword>
<dbReference type="RefSeq" id="WP_301139451.1">
    <property type="nucleotide sequence ID" value="NZ_JAUHTQ010000016.1"/>
</dbReference>
<comment type="caution">
    <text evidence="1">The sequence shown here is derived from an EMBL/GenBank/DDBJ whole genome shotgun (WGS) entry which is preliminary data.</text>
</comment>
<name>A0ABT8GVA4_9BACL</name>
<evidence type="ECO:0000313" key="2">
    <source>
        <dbReference type="Proteomes" id="UP001172743"/>
    </source>
</evidence>
<proteinExistence type="predicted"/>
<dbReference type="Proteomes" id="UP001172743">
    <property type="component" value="Unassembled WGS sequence"/>
</dbReference>
<gene>
    <name evidence="1" type="ORF">QYB95_16390</name>
</gene>
<sequence>MKMEEMLRDIDLAKQLENLIKNNSDLQLRWVSGYTDINGRTEYREYLTMEQQHANHQWVEHFLKEFNPVYEQLTLYTEYYYLRTESLIKDSYNLEELQSIEMDYITIAKELLMSRKARVKRLESLDALELDRRDISKHKLLYLAANTPSTLELYETIENKMRKNPDLFPTQTTKTTQQLTKCFTQIQDAIDTLLANPNDEMISYTLATLLIHFYPALKVVIEAMQGRNMYLN</sequence>